<dbReference type="AlphaFoldDB" id="R7H9Y6"/>
<gene>
    <name evidence="2" type="ORF">BN741_00492</name>
</gene>
<organism evidence="2 3">
    <name type="scientific">Leyella stercorea CAG:629</name>
    <dbReference type="NCBI Taxonomy" id="1263103"/>
    <lineage>
        <taxon>Bacteria</taxon>
        <taxon>Pseudomonadati</taxon>
        <taxon>Bacteroidota</taxon>
        <taxon>Bacteroidia</taxon>
        <taxon>Bacteroidales</taxon>
        <taxon>Prevotellaceae</taxon>
        <taxon>Leyella</taxon>
    </lineage>
</organism>
<evidence type="ECO:0000313" key="2">
    <source>
        <dbReference type="EMBL" id="CDE35032.1"/>
    </source>
</evidence>
<feature type="coiled-coil region" evidence="1">
    <location>
        <begin position="41"/>
        <end position="103"/>
    </location>
</feature>
<proteinExistence type="predicted"/>
<protein>
    <submittedName>
        <fullName evidence="2">Putative lipoprotein</fullName>
    </submittedName>
</protein>
<sequence length="211" mass="23866">MLNRQQIAANLKSMADILARQRTKIKILQDSLANKNSSEGMERLKKVIEFLNLQLAEKDQVIKSLRANLNNSKKDILQLHTTLNDMKTRVSSAENKAQILTTALSQQDEVINECYVKIGTKKQLSAAGLLKGGFLQKKKVNYEGMDKSKFNAVDIRKFREITLKSKNPKILTPQPSNRSFHFEESGDGNCTLVITNPTLFWSVSNFLIIQL</sequence>
<dbReference type="Proteomes" id="UP000018072">
    <property type="component" value="Unassembled WGS sequence"/>
</dbReference>
<keyword evidence="1" id="KW-0175">Coiled coil</keyword>
<evidence type="ECO:0000313" key="3">
    <source>
        <dbReference type="Proteomes" id="UP000018072"/>
    </source>
</evidence>
<name>R7H9Y6_9BACT</name>
<comment type="caution">
    <text evidence="2">The sequence shown here is derived from an EMBL/GenBank/DDBJ whole genome shotgun (WGS) entry which is preliminary data.</text>
</comment>
<keyword evidence="2" id="KW-0449">Lipoprotein</keyword>
<dbReference type="STRING" id="1263103.BN741_00492"/>
<accession>R7H9Y6</accession>
<reference evidence="2" key="1">
    <citation type="submission" date="2012-11" db="EMBL/GenBank/DDBJ databases">
        <title>Dependencies among metagenomic species, viruses, plasmids and units of genetic variation.</title>
        <authorList>
            <person name="Nielsen H.B."/>
            <person name="Almeida M."/>
            <person name="Juncker A.S."/>
            <person name="Rasmussen S."/>
            <person name="Li J."/>
            <person name="Sunagawa S."/>
            <person name="Plichta D."/>
            <person name="Gautier L."/>
            <person name="Le Chatelier E."/>
            <person name="Peletier E."/>
            <person name="Bonde I."/>
            <person name="Nielsen T."/>
            <person name="Manichanh C."/>
            <person name="Arumugam M."/>
            <person name="Batto J."/>
            <person name="Santos M.B.Q.D."/>
            <person name="Blom N."/>
            <person name="Borruel N."/>
            <person name="Burgdorf K.S."/>
            <person name="Boumezbeur F."/>
            <person name="Casellas F."/>
            <person name="Dore J."/>
            <person name="Guarner F."/>
            <person name="Hansen T."/>
            <person name="Hildebrand F."/>
            <person name="Kaas R.S."/>
            <person name="Kennedy S."/>
            <person name="Kristiansen K."/>
            <person name="Kultima J.R."/>
            <person name="Leonard P."/>
            <person name="Levenez F."/>
            <person name="Lund O."/>
            <person name="Moumen B."/>
            <person name="Le Paslier D."/>
            <person name="Pons N."/>
            <person name="Pedersen O."/>
            <person name="Prifti E."/>
            <person name="Qin J."/>
            <person name="Raes J."/>
            <person name="Tap J."/>
            <person name="Tims S."/>
            <person name="Ussery D.W."/>
            <person name="Yamada T."/>
            <person name="MetaHit consortium"/>
            <person name="Renault P."/>
            <person name="Sicheritz-Ponten T."/>
            <person name="Bork P."/>
            <person name="Wang J."/>
            <person name="Brunak S."/>
            <person name="Ehrlich S.D."/>
        </authorList>
    </citation>
    <scope>NUCLEOTIDE SEQUENCE [LARGE SCALE GENOMIC DNA]</scope>
</reference>
<dbReference type="EMBL" id="CBIT010000297">
    <property type="protein sequence ID" value="CDE35032.1"/>
    <property type="molecule type" value="Genomic_DNA"/>
</dbReference>
<evidence type="ECO:0000256" key="1">
    <source>
        <dbReference type="SAM" id="Coils"/>
    </source>
</evidence>